<dbReference type="InterPro" id="IPR031344">
    <property type="entry name" value="DUF5104"/>
</dbReference>
<dbReference type="STRING" id="169679.CSACC_08180"/>
<evidence type="ECO:0008006" key="3">
    <source>
        <dbReference type="Google" id="ProtNLM"/>
    </source>
</evidence>
<dbReference type="EMBL" id="LZYZ01000004">
    <property type="protein sequence ID" value="OOM11660.1"/>
    <property type="molecule type" value="Genomic_DNA"/>
</dbReference>
<organism evidence="1 2">
    <name type="scientific">Clostridium saccharobutylicum</name>
    <dbReference type="NCBI Taxonomy" id="169679"/>
    <lineage>
        <taxon>Bacteria</taxon>
        <taxon>Bacillati</taxon>
        <taxon>Bacillota</taxon>
        <taxon>Clostridia</taxon>
        <taxon>Eubacteriales</taxon>
        <taxon>Clostridiaceae</taxon>
        <taxon>Clostridium</taxon>
    </lineage>
</organism>
<dbReference type="RefSeq" id="WP_077865373.1">
    <property type="nucleotide sequence ID" value="NZ_LZYZ01000004.1"/>
</dbReference>
<dbReference type="PROSITE" id="PS51257">
    <property type="entry name" value="PROKAR_LIPOPROTEIN"/>
    <property type="match status" value="1"/>
</dbReference>
<reference evidence="1 2" key="1">
    <citation type="submission" date="2016-05" db="EMBL/GenBank/DDBJ databases">
        <title>Microbial solvent formation.</title>
        <authorList>
            <person name="Poehlein A."/>
            <person name="Montoya Solano J.D."/>
            <person name="Flitsch S."/>
            <person name="Krabben P."/>
            <person name="Duerre P."/>
            <person name="Daniel R."/>
        </authorList>
    </citation>
    <scope>NUCLEOTIDE SEQUENCE [LARGE SCALE GENOMIC DNA]</scope>
    <source>
        <strain evidence="1 2">L1-8</strain>
    </source>
</reference>
<comment type="caution">
    <text evidence="1">The sequence shown here is derived from an EMBL/GenBank/DDBJ whole genome shotgun (WGS) entry which is preliminary data.</text>
</comment>
<name>A0A1S8N5G1_CLOSA</name>
<accession>A0A1S8N5G1</accession>
<dbReference type="AlphaFoldDB" id="A0A1S8N5G1"/>
<sequence>MKVKRLILFIIIITLSLGLLSCTSYKSMLNERLSELNTNNDNKIADTQFQNIIQSLENKDKEGLKKIFSPNALKEANDIDGGIDYLMKFYKGKMKSRDEGTIPSTDLVEDGEKKTELDCKYEVTTDEDTYIVFFVYQRVDTKNPDNVGVYMLQIIKKSDRKDQFDWGGDKTRCAGIYRTGATK</sequence>
<dbReference type="Pfam" id="PF17117">
    <property type="entry name" value="DUF5104"/>
    <property type="match status" value="1"/>
</dbReference>
<protein>
    <recommendedName>
        <fullName evidence="3">DUF5104 domain-containing protein</fullName>
    </recommendedName>
</protein>
<dbReference type="Proteomes" id="UP000191154">
    <property type="component" value="Unassembled WGS sequence"/>
</dbReference>
<gene>
    <name evidence="1" type="ORF">CLOSAC_20870</name>
</gene>
<proteinExistence type="predicted"/>
<evidence type="ECO:0000313" key="2">
    <source>
        <dbReference type="Proteomes" id="UP000191154"/>
    </source>
</evidence>
<dbReference type="Gene3D" id="3.10.450.50">
    <property type="match status" value="1"/>
</dbReference>
<evidence type="ECO:0000313" key="1">
    <source>
        <dbReference type="EMBL" id="OOM11660.1"/>
    </source>
</evidence>